<feature type="binding site" evidence="2">
    <location>
        <position position="236"/>
    </location>
    <ligand>
        <name>ATP</name>
        <dbReference type="ChEBI" id="CHEBI:30616"/>
    </ligand>
</feature>
<dbReference type="CDD" id="cd02194">
    <property type="entry name" value="ThiL"/>
    <property type="match status" value="1"/>
</dbReference>
<evidence type="ECO:0000256" key="1">
    <source>
        <dbReference type="ARBA" id="ARBA00022977"/>
    </source>
</evidence>
<dbReference type="AlphaFoldDB" id="A0A8J3CZE0"/>
<comment type="function">
    <text evidence="2">Catalyzes the ATP-dependent phosphorylation of thiamine-monophosphate (TMP) to form thiamine-pyrophosphate (TPP), the active form of vitamin B1.</text>
</comment>
<sequence>MSETRTEIASLGEFGLIDRLSQPFAAASPQTVKGIGDDAAVIDLENEYGLLTADLLLEGVHFDLSFFPLKHLGYKAIAVNISDIAAMNGIPGQVTVSLAVSNRFSVEAIEELYAGIAAACADFRVDLVGGDLSSSRSGLLISVSVFGKVDKGKVVYRASAQPNDLLCVTGDLGAAYLGLQILEREKQVFLANPNMQPQLDGHDYVVQRQLKPEARMDVIYELAEAGVIPTAMIDLSDGLASDLLQLSKASNVGAMVFEENLPIDEQTYLAATELNLSPVTAALNGGEDYELLFTVRQADYDKIKNNPKISVIGYVTDQPQSITLSLKSGSKVPITAQGWEQG</sequence>
<dbReference type="InterPro" id="IPR036921">
    <property type="entry name" value="PurM-like_N_sf"/>
</dbReference>
<keyword evidence="6" id="KW-1185">Reference proteome</keyword>
<protein>
    <recommendedName>
        <fullName evidence="2">Thiamine-monophosphate kinase</fullName>
        <shortName evidence="2">TMP kinase</shortName>
        <shortName evidence="2">Thiamine-phosphate kinase</shortName>
        <ecNumber evidence="2">2.7.4.16</ecNumber>
    </recommendedName>
</protein>
<dbReference type="UniPathway" id="UPA00060">
    <property type="reaction ID" value="UER00142"/>
</dbReference>
<keyword evidence="2" id="KW-0808">Transferase</keyword>
<feature type="binding site" evidence="2">
    <location>
        <position position="52"/>
    </location>
    <ligand>
        <name>Mg(2+)</name>
        <dbReference type="ChEBI" id="CHEBI:18420"/>
        <label>4</label>
    </ligand>
</feature>
<dbReference type="GO" id="GO:0005524">
    <property type="term" value="F:ATP binding"/>
    <property type="evidence" value="ECO:0007669"/>
    <property type="project" value="UniProtKB-UniRule"/>
</dbReference>
<dbReference type="InterPro" id="IPR006283">
    <property type="entry name" value="ThiL-like"/>
</dbReference>
<feature type="binding site" evidence="2">
    <location>
        <position position="61"/>
    </location>
    <ligand>
        <name>substrate</name>
    </ligand>
</feature>
<feature type="domain" description="PurM-like N-terminal" evidence="3">
    <location>
        <begin position="36"/>
        <end position="149"/>
    </location>
</feature>
<keyword evidence="1 2" id="KW-0784">Thiamine biosynthesis</keyword>
<feature type="binding site" evidence="2">
    <location>
        <position position="83"/>
    </location>
    <ligand>
        <name>Mg(2+)</name>
        <dbReference type="ChEBI" id="CHEBI:18420"/>
        <label>4</label>
    </ligand>
</feature>
<feature type="binding site" evidence="2">
    <location>
        <position position="237"/>
    </location>
    <ligand>
        <name>Mg(2+)</name>
        <dbReference type="ChEBI" id="CHEBI:18420"/>
        <label>5</label>
    </ligand>
</feature>
<feature type="binding site" evidence="2">
    <location>
        <position position="83"/>
    </location>
    <ligand>
        <name>Mg(2+)</name>
        <dbReference type="ChEBI" id="CHEBI:18420"/>
        <label>2</label>
    </ligand>
</feature>
<accession>A0A8J3CZE0</accession>
<dbReference type="EC" id="2.7.4.16" evidence="2"/>
<evidence type="ECO:0000313" key="6">
    <source>
        <dbReference type="Proteomes" id="UP000598271"/>
    </source>
</evidence>
<dbReference type="GO" id="GO:0009229">
    <property type="term" value="P:thiamine diphosphate biosynthetic process"/>
    <property type="evidence" value="ECO:0007669"/>
    <property type="project" value="UniProtKB-UniRule"/>
</dbReference>
<feature type="domain" description="PurM-like C-terminal" evidence="4">
    <location>
        <begin position="162"/>
        <end position="320"/>
    </location>
</feature>
<feature type="binding site" evidence="2">
    <location>
        <position position="131"/>
    </location>
    <ligand>
        <name>Mg(2+)</name>
        <dbReference type="ChEBI" id="CHEBI:18420"/>
        <label>1</label>
    </ligand>
</feature>
<dbReference type="PIRSF" id="PIRSF005303">
    <property type="entry name" value="Thiam_monoph_kin"/>
    <property type="match status" value="1"/>
</dbReference>
<feature type="binding site" evidence="2">
    <location>
        <position position="38"/>
    </location>
    <ligand>
        <name>Mg(2+)</name>
        <dbReference type="ChEBI" id="CHEBI:18420"/>
        <label>4</label>
    </ligand>
</feature>
<feature type="binding site" evidence="2">
    <location>
        <position position="157"/>
    </location>
    <ligand>
        <name>ATP</name>
        <dbReference type="ChEBI" id="CHEBI:30616"/>
    </ligand>
</feature>
<feature type="binding site" evidence="2">
    <location>
        <position position="38"/>
    </location>
    <ligand>
        <name>Mg(2+)</name>
        <dbReference type="ChEBI" id="CHEBI:18420"/>
        <label>3</label>
    </ligand>
</feature>
<name>A0A8J3CZE0_9BACT</name>
<dbReference type="SUPFAM" id="SSF55326">
    <property type="entry name" value="PurM N-terminal domain-like"/>
    <property type="match status" value="1"/>
</dbReference>
<feature type="binding site" evidence="2">
    <location>
        <position position="234"/>
    </location>
    <ligand>
        <name>Mg(2+)</name>
        <dbReference type="ChEBI" id="CHEBI:18420"/>
        <label>3</label>
    </ligand>
</feature>
<comment type="caution">
    <text evidence="5">The sequence shown here is derived from an EMBL/GenBank/DDBJ whole genome shotgun (WGS) entry which is preliminary data.</text>
</comment>
<comment type="caution">
    <text evidence="2">Lacks conserved residue(s) required for the propagation of feature annotation.</text>
</comment>
<feature type="binding site" evidence="2">
    <location>
        <position position="113"/>
    </location>
    <ligand>
        <name>ATP</name>
        <dbReference type="ChEBI" id="CHEBI:30616"/>
    </ligand>
</feature>
<dbReference type="NCBIfam" id="TIGR01379">
    <property type="entry name" value="thiL"/>
    <property type="match status" value="1"/>
</dbReference>
<dbReference type="InterPro" id="IPR036676">
    <property type="entry name" value="PurM-like_C_sf"/>
</dbReference>
<dbReference type="HAMAP" id="MF_02128">
    <property type="entry name" value="TMP_kinase"/>
    <property type="match status" value="1"/>
</dbReference>
<comment type="miscellaneous">
    <text evidence="2">Reaction mechanism of ThiL seems to utilize a direct, inline transfer of the gamma-phosphate of ATP to TMP rather than a phosphorylated enzyme intermediate.</text>
</comment>
<dbReference type="SUPFAM" id="SSF56042">
    <property type="entry name" value="PurM C-terminal domain-like"/>
    <property type="match status" value="1"/>
</dbReference>
<dbReference type="GO" id="GO:0009228">
    <property type="term" value="P:thiamine biosynthetic process"/>
    <property type="evidence" value="ECO:0007669"/>
    <property type="project" value="UniProtKB-KW"/>
</dbReference>
<feature type="binding site" evidence="2">
    <location>
        <position position="54"/>
    </location>
    <ligand>
        <name>Mg(2+)</name>
        <dbReference type="ChEBI" id="CHEBI:18420"/>
        <label>1</label>
    </ligand>
</feature>
<dbReference type="Proteomes" id="UP000598271">
    <property type="component" value="Unassembled WGS sequence"/>
</dbReference>
<evidence type="ECO:0000259" key="4">
    <source>
        <dbReference type="Pfam" id="PF02769"/>
    </source>
</evidence>
<dbReference type="RefSeq" id="WP_189562362.1">
    <property type="nucleotide sequence ID" value="NZ_BMXF01000001.1"/>
</dbReference>
<dbReference type="Pfam" id="PF02769">
    <property type="entry name" value="AIRS_C"/>
    <property type="match status" value="1"/>
</dbReference>
<comment type="catalytic activity">
    <reaction evidence="2">
        <text>thiamine phosphate + ATP = thiamine diphosphate + ADP</text>
        <dbReference type="Rhea" id="RHEA:15913"/>
        <dbReference type="ChEBI" id="CHEBI:30616"/>
        <dbReference type="ChEBI" id="CHEBI:37575"/>
        <dbReference type="ChEBI" id="CHEBI:58937"/>
        <dbReference type="ChEBI" id="CHEBI:456216"/>
        <dbReference type="EC" id="2.7.4.16"/>
    </reaction>
</comment>
<dbReference type="InterPro" id="IPR010918">
    <property type="entry name" value="PurM-like_C_dom"/>
</dbReference>
<proteinExistence type="inferred from homology"/>
<comment type="pathway">
    <text evidence="2">Cofactor biosynthesis; thiamine diphosphate biosynthesis; thiamine diphosphate from thiamine phosphate: step 1/1.</text>
</comment>
<feature type="binding site" evidence="2">
    <location>
        <position position="339"/>
    </location>
    <ligand>
        <name>substrate</name>
    </ligand>
</feature>
<evidence type="ECO:0000256" key="2">
    <source>
        <dbReference type="HAMAP-Rule" id="MF_02128"/>
    </source>
</evidence>
<feature type="binding site" evidence="2">
    <location>
        <position position="83"/>
    </location>
    <ligand>
        <name>Mg(2+)</name>
        <dbReference type="ChEBI" id="CHEBI:18420"/>
        <label>3</label>
    </ligand>
</feature>
<feature type="binding site" evidence="2">
    <location>
        <position position="287"/>
    </location>
    <ligand>
        <name>substrate</name>
    </ligand>
</feature>
<dbReference type="GO" id="GO:0009030">
    <property type="term" value="F:thiamine-phosphate kinase activity"/>
    <property type="evidence" value="ECO:0007669"/>
    <property type="project" value="UniProtKB-UniRule"/>
</dbReference>
<gene>
    <name evidence="2 5" type="primary">thiL</name>
    <name evidence="5" type="ORF">GCM10007390_01120</name>
</gene>
<reference evidence="5 6" key="1">
    <citation type="journal article" date="2014" name="Int. J. Syst. Evol. Microbiol.">
        <title>Complete genome sequence of Corynebacterium casei LMG S-19264T (=DSM 44701T), isolated from a smear-ripened cheese.</title>
        <authorList>
            <consortium name="US DOE Joint Genome Institute (JGI-PGF)"/>
            <person name="Walter F."/>
            <person name="Albersmeier A."/>
            <person name="Kalinowski J."/>
            <person name="Ruckert C."/>
        </authorList>
    </citation>
    <scope>NUCLEOTIDE SEQUENCE [LARGE SCALE GENOMIC DNA]</scope>
    <source>
        <strain evidence="5 6">KCTC 12866</strain>
    </source>
</reference>
<organism evidence="5 6">
    <name type="scientific">Persicitalea jodogahamensis</name>
    <dbReference type="NCBI Taxonomy" id="402147"/>
    <lineage>
        <taxon>Bacteria</taxon>
        <taxon>Pseudomonadati</taxon>
        <taxon>Bacteroidota</taxon>
        <taxon>Cytophagia</taxon>
        <taxon>Cytophagales</taxon>
        <taxon>Spirosomataceae</taxon>
        <taxon>Persicitalea</taxon>
    </lineage>
</organism>
<evidence type="ECO:0000259" key="3">
    <source>
        <dbReference type="Pfam" id="PF00586"/>
    </source>
</evidence>
<dbReference type="PANTHER" id="PTHR30270">
    <property type="entry name" value="THIAMINE-MONOPHOSPHATE KINASE"/>
    <property type="match status" value="1"/>
</dbReference>
<dbReference type="Gene3D" id="3.90.650.10">
    <property type="entry name" value="PurM-like C-terminal domain"/>
    <property type="match status" value="1"/>
</dbReference>
<dbReference type="Gene3D" id="3.30.1330.10">
    <property type="entry name" value="PurM-like, N-terminal domain"/>
    <property type="match status" value="1"/>
</dbReference>
<dbReference type="EMBL" id="BMXF01000001">
    <property type="protein sequence ID" value="GHB52257.1"/>
    <property type="molecule type" value="Genomic_DNA"/>
</dbReference>
<keyword evidence="2" id="KW-0067">ATP-binding</keyword>
<evidence type="ECO:0000313" key="5">
    <source>
        <dbReference type="EMBL" id="GHB52257.1"/>
    </source>
</evidence>
<dbReference type="GO" id="GO:0000287">
    <property type="term" value="F:magnesium ion binding"/>
    <property type="evidence" value="ECO:0007669"/>
    <property type="project" value="UniProtKB-UniRule"/>
</dbReference>
<dbReference type="Pfam" id="PF00586">
    <property type="entry name" value="AIRS"/>
    <property type="match status" value="1"/>
</dbReference>
<dbReference type="PANTHER" id="PTHR30270:SF0">
    <property type="entry name" value="THIAMINE-MONOPHOSPHATE KINASE"/>
    <property type="match status" value="1"/>
</dbReference>
<feature type="binding site" evidence="2">
    <location>
        <begin position="130"/>
        <end position="131"/>
    </location>
    <ligand>
        <name>ATP</name>
        <dbReference type="ChEBI" id="CHEBI:30616"/>
    </ligand>
</feature>
<feature type="binding site" evidence="2">
    <location>
        <position position="54"/>
    </location>
    <ligand>
        <name>Mg(2+)</name>
        <dbReference type="ChEBI" id="CHEBI:18420"/>
        <label>2</label>
    </ligand>
</feature>
<keyword evidence="2" id="KW-0547">Nucleotide-binding</keyword>
<dbReference type="InterPro" id="IPR016188">
    <property type="entry name" value="PurM-like_N"/>
</dbReference>
<keyword evidence="2 5" id="KW-0418">Kinase</keyword>
<keyword evidence="2" id="KW-0460">Magnesium</keyword>
<comment type="similarity">
    <text evidence="2">Belongs to the thiamine-monophosphate kinase family.</text>
</comment>
<keyword evidence="2" id="KW-0479">Metal-binding</keyword>